<dbReference type="Proteomes" id="UP000198480">
    <property type="component" value="Unassembled WGS sequence"/>
</dbReference>
<accession>A0A239EC57</accession>
<evidence type="ECO:0000313" key="1">
    <source>
        <dbReference type="EMBL" id="SNS42089.1"/>
    </source>
</evidence>
<dbReference type="OrthoDB" id="9774199at2"/>
<evidence type="ECO:0000313" key="2">
    <source>
        <dbReference type="Proteomes" id="UP000198480"/>
    </source>
</evidence>
<reference evidence="2" key="1">
    <citation type="submission" date="2017-06" db="EMBL/GenBank/DDBJ databases">
        <authorList>
            <person name="Varghese N."/>
            <person name="Submissions S."/>
        </authorList>
    </citation>
    <scope>NUCLEOTIDE SEQUENCE [LARGE SCALE GENOMIC DNA]</scope>
    <source>
        <strain evidence="2">5C</strain>
    </source>
</reference>
<keyword evidence="2" id="KW-1185">Reference proteome</keyword>
<protein>
    <recommendedName>
        <fullName evidence="3">DUF2867 domain-containing protein</fullName>
    </recommendedName>
</protein>
<dbReference type="AlphaFoldDB" id="A0A239EC57"/>
<dbReference type="InterPro" id="IPR021295">
    <property type="entry name" value="DUF2867"/>
</dbReference>
<name>A0A239EC57_9BACT</name>
<dbReference type="Pfam" id="PF11066">
    <property type="entry name" value="DUF2867"/>
    <property type="match status" value="1"/>
</dbReference>
<evidence type="ECO:0008006" key="3">
    <source>
        <dbReference type="Google" id="ProtNLM"/>
    </source>
</evidence>
<organism evidence="1 2">
    <name type="scientific">Belliella buryatensis</name>
    <dbReference type="NCBI Taxonomy" id="1500549"/>
    <lineage>
        <taxon>Bacteria</taxon>
        <taxon>Pseudomonadati</taxon>
        <taxon>Bacteroidota</taxon>
        <taxon>Cytophagia</taxon>
        <taxon>Cytophagales</taxon>
        <taxon>Cyclobacteriaceae</taxon>
        <taxon>Belliella</taxon>
    </lineage>
</organism>
<dbReference type="EMBL" id="FZOK01000009">
    <property type="protein sequence ID" value="SNS42089.1"/>
    <property type="molecule type" value="Genomic_DNA"/>
</dbReference>
<dbReference type="RefSeq" id="WP_089240661.1">
    <property type="nucleotide sequence ID" value="NZ_FZOK01000009.1"/>
</dbReference>
<gene>
    <name evidence="1" type="ORF">SAMN06295967_10968</name>
</gene>
<proteinExistence type="predicted"/>
<sequence length="151" mass="17921">MEKLGQHKNTFVELWEADVSKREADIWQRVWQIGGDQGWYFGTKLWKLRGIVDKLLGGVGYRKGRPSGDLQKGDQLDFWRVVNVDKSKQYLKLGAEMKLPGKVWITYEIKANRFFQKIEFMPNGTFGRLYWLLVKPLHYFIFTRMFRAIVK</sequence>